<name>A0A7Z0PEH6_9FUSO</name>
<evidence type="ECO:0000256" key="1">
    <source>
        <dbReference type="ARBA" id="ARBA00022679"/>
    </source>
</evidence>
<proteinExistence type="predicted"/>
<keyword evidence="4" id="KW-1185">Reference proteome</keyword>
<dbReference type="Proteomes" id="UP000526184">
    <property type="component" value="Unassembled WGS sequence"/>
</dbReference>
<reference evidence="3 4" key="1">
    <citation type="submission" date="2020-05" db="EMBL/GenBank/DDBJ databases">
        <title>Streptobacillus felis strain LHL191014123.</title>
        <authorList>
            <person name="Fawzy A."/>
            <person name="Rau J."/>
            <person name="Risse K."/>
            <person name="Schauerte N."/>
            <person name="Geiger C."/>
            <person name="Blom J."/>
            <person name="Imirzalioglu C."/>
            <person name="Falgenhauer J."/>
            <person name="Bach A."/>
            <person name="Herden C."/>
            <person name="Eisenberg T."/>
        </authorList>
    </citation>
    <scope>NUCLEOTIDE SEQUENCE [LARGE SCALE GENOMIC DNA]</scope>
    <source>
        <strain evidence="3 4">LHL191014123</strain>
    </source>
</reference>
<dbReference type="InterPro" id="IPR039643">
    <property type="entry name" value="DhaM"/>
</dbReference>
<dbReference type="InterPro" id="IPR036662">
    <property type="entry name" value="PTS_EIIA_man-typ_sf"/>
</dbReference>
<dbReference type="GO" id="GO:0047324">
    <property type="term" value="F:phosphoenolpyruvate-glycerone phosphotransferase activity"/>
    <property type="evidence" value="ECO:0007669"/>
    <property type="project" value="InterPro"/>
</dbReference>
<protein>
    <submittedName>
        <fullName evidence="3">Diguanylate cyclase</fullName>
    </submittedName>
</protein>
<organism evidence="3 4">
    <name type="scientific">Streptobacillus felis</name>
    <dbReference type="NCBI Taxonomy" id="1384509"/>
    <lineage>
        <taxon>Bacteria</taxon>
        <taxon>Fusobacteriati</taxon>
        <taxon>Fusobacteriota</taxon>
        <taxon>Fusobacteriia</taxon>
        <taxon>Fusobacteriales</taxon>
        <taxon>Leptotrichiaceae</taxon>
        <taxon>Streptobacillus</taxon>
    </lineage>
</organism>
<comment type="caution">
    <text evidence="3">The sequence shown here is derived from an EMBL/GenBank/DDBJ whole genome shotgun (WGS) entry which is preliminary data.</text>
</comment>
<dbReference type="PROSITE" id="PS51096">
    <property type="entry name" value="PTS_EIIA_TYPE_4"/>
    <property type="match status" value="1"/>
</dbReference>
<dbReference type="Gene3D" id="3.40.50.510">
    <property type="entry name" value="Phosphotransferase system, mannose-type IIA component"/>
    <property type="match status" value="1"/>
</dbReference>
<dbReference type="OrthoDB" id="7065393at2"/>
<evidence type="ECO:0000313" key="3">
    <source>
        <dbReference type="EMBL" id="NYV27228.1"/>
    </source>
</evidence>
<dbReference type="GO" id="GO:0016020">
    <property type="term" value="C:membrane"/>
    <property type="evidence" value="ECO:0007669"/>
    <property type="project" value="InterPro"/>
</dbReference>
<dbReference type="RefSeq" id="WP_067321269.1">
    <property type="nucleotide sequence ID" value="NZ_CBCRWS010000001.1"/>
</dbReference>
<dbReference type="EMBL" id="JABMKT010000001">
    <property type="protein sequence ID" value="NYV27228.1"/>
    <property type="molecule type" value="Genomic_DNA"/>
</dbReference>
<evidence type="ECO:0000313" key="4">
    <source>
        <dbReference type="Proteomes" id="UP000526184"/>
    </source>
</evidence>
<dbReference type="GO" id="GO:0009401">
    <property type="term" value="P:phosphoenolpyruvate-dependent sugar phosphotransferase system"/>
    <property type="evidence" value="ECO:0007669"/>
    <property type="project" value="InterPro"/>
</dbReference>
<dbReference type="InterPro" id="IPR004701">
    <property type="entry name" value="PTS_EIIA_man-typ"/>
</dbReference>
<feature type="domain" description="PTS EIIA type-4" evidence="2">
    <location>
        <begin position="5"/>
        <end position="133"/>
    </location>
</feature>
<dbReference type="SUPFAM" id="SSF53062">
    <property type="entry name" value="PTS system fructose IIA component-like"/>
    <property type="match status" value="1"/>
</dbReference>
<dbReference type="PANTHER" id="PTHR38594">
    <property type="entry name" value="PEP-DEPENDENT DIHYDROXYACETONE KINASE, PHOSPHORYL DONOR SUBUNIT DHAM"/>
    <property type="match status" value="1"/>
</dbReference>
<dbReference type="Pfam" id="PF03610">
    <property type="entry name" value="EIIA-man"/>
    <property type="match status" value="1"/>
</dbReference>
<accession>A0A7Z0PEH6</accession>
<evidence type="ECO:0000259" key="2">
    <source>
        <dbReference type="PROSITE" id="PS51096"/>
    </source>
</evidence>
<dbReference type="AlphaFoldDB" id="A0A7Z0PEH6"/>
<gene>
    <name evidence="3" type="ORF">HP397_00105</name>
</gene>
<keyword evidence="1" id="KW-0808">Transferase</keyword>
<dbReference type="PANTHER" id="PTHR38594:SF1">
    <property type="entry name" value="PEP-DEPENDENT DIHYDROXYACETONE KINASE, PHOSPHORYL DONOR SUBUNIT DHAM"/>
    <property type="match status" value="1"/>
</dbReference>
<dbReference type="GO" id="GO:0019563">
    <property type="term" value="P:glycerol catabolic process"/>
    <property type="evidence" value="ECO:0007669"/>
    <property type="project" value="InterPro"/>
</dbReference>
<sequence length="133" mass="14380">MKKETVGIVLVCHSNSMTDAFLEFCNVLKQEDFELLNGGGTNYDTYGTTPEIVADVIKKANRGKGVLVLVDFGSSINAVKGAIKLINNEIDVEIADCPLIEGTVSAIVANDENMDLKTLKAIAEDSINFKKIK</sequence>